<dbReference type="GO" id="GO:0004497">
    <property type="term" value="F:monooxygenase activity"/>
    <property type="evidence" value="ECO:0007669"/>
    <property type="project" value="UniProtKB-KW"/>
</dbReference>
<dbReference type="SUPFAM" id="SSF51905">
    <property type="entry name" value="FAD/NAD(P)-binding domain"/>
    <property type="match status" value="1"/>
</dbReference>
<protein>
    <submittedName>
        <fullName evidence="7">NAD(P)-binding protein</fullName>
    </submittedName>
</protein>
<evidence type="ECO:0000256" key="5">
    <source>
        <dbReference type="ARBA" id="ARBA00023033"/>
    </source>
</evidence>
<evidence type="ECO:0000256" key="3">
    <source>
        <dbReference type="ARBA" id="ARBA00022827"/>
    </source>
</evidence>
<comment type="caution">
    <text evidence="7">The sequence shown here is derived from an EMBL/GenBank/DDBJ whole genome shotgun (WGS) entry which is preliminary data.</text>
</comment>
<evidence type="ECO:0000256" key="4">
    <source>
        <dbReference type="ARBA" id="ARBA00023002"/>
    </source>
</evidence>
<dbReference type="GO" id="GO:0071949">
    <property type="term" value="F:FAD binding"/>
    <property type="evidence" value="ECO:0007669"/>
    <property type="project" value="InterPro"/>
</dbReference>
<dbReference type="PANTHER" id="PTHR13789:SF318">
    <property type="entry name" value="GERANYLGERANYL DIPHOSPHATE REDUCTASE"/>
    <property type="match status" value="1"/>
</dbReference>
<dbReference type="EMBL" id="WMBQ01000002">
    <property type="protein sequence ID" value="MTD95420.1"/>
    <property type="molecule type" value="Genomic_DNA"/>
</dbReference>
<dbReference type="RefSeq" id="WP_154739965.1">
    <property type="nucleotide sequence ID" value="NZ_WMBQ01000002.1"/>
</dbReference>
<reference evidence="7 8" key="1">
    <citation type="submission" date="2019-11" db="EMBL/GenBank/DDBJ databases">
        <title>Identification of a novel strain.</title>
        <authorList>
            <person name="Xu Q."/>
            <person name="Wang G."/>
        </authorList>
    </citation>
    <scope>NUCLEOTIDE SEQUENCE [LARGE SCALE GENOMIC DNA]</scope>
    <source>
        <strain evidence="8">xq</strain>
    </source>
</reference>
<dbReference type="PANTHER" id="PTHR13789">
    <property type="entry name" value="MONOOXYGENASE"/>
    <property type="match status" value="1"/>
</dbReference>
<name>A0A6I3KNE3_9HYPH</name>
<gene>
    <name evidence="7" type="ORF">GIW81_13860</name>
</gene>
<evidence type="ECO:0000256" key="1">
    <source>
        <dbReference type="ARBA" id="ARBA00001974"/>
    </source>
</evidence>
<comment type="cofactor">
    <cofactor evidence="1">
        <name>FAD</name>
        <dbReference type="ChEBI" id="CHEBI:57692"/>
    </cofactor>
</comment>
<dbReference type="Pfam" id="PF01494">
    <property type="entry name" value="FAD_binding_3"/>
    <property type="match status" value="1"/>
</dbReference>
<keyword evidence="8" id="KW-1185">Reference proteome</keyword>
<dbReference type="AlphaFoldDB" id="A0A6I3KNE3"/>
<dbReference type="InterPro" id="IPR002938">
    <property type="entry name" value="FAD-bd"/>
</dbReference>
<evidence type="ECO:0000259" key="6">
    <source>
        <dbReference type="Pfam" id="PF01494"/>
    </source>
</evidence>
<dbReference type="Gene3D" id="3.50.50.60">
    <property type="entry name" value="FAD/NAD(P)-binding domain"/>
    <property type="match status" value="1"/>
</dbReference>
<dbReference type="InterPro" id="IPR036188">
    <property type="entry name" value="FAD/NAD-bd_sf"/>
</dbReference>
<dbReference type="InterPro" id="IPR050493">
    <property type="entry name" value="FAD-dep_Monooxygenase_BioMet"/>
</dbReference>
<accession>A0A6I3KNE3</accession>
<keyword evidence="2" id="KW-0285">Flavoprotein</keyword>
<proteinExistence type="predicted"/>
<feature type="domain" description="FAD-binding" evidence="6">
    <location>
        <begin position="28"/>
        <end position="371"/>
    </location>
</feature>
<dbReference type="Proteomes" id="UP000440694">
    <property type="component" value="Unassembled WGS sequence"/>
</dbReference>
<evidence type="ECO:0000313" key="8">
    <source>
        <dbReference type="Proteomes" id="UP000440694"/>
    </source>
</evidence>
<dbReference type="PRINTS" id="PR00420">
    <property type="entry name" value="RNGMNOXGNASE"/>
</dbReference>
<organism evidence="7 8">
    <name type="scientific">Hyphomicrobium album</name>
    <dbReference type="NCBI Taxonomy" id="2665159"/>
    <lineage>
        <taxon>Bacteria</taxon>
        <taxon>Pseudomonadati</taxon>
        <taxon>Pseudomonadota</taxon>
        <taxon>Alphaproteobacteria</taxon>
        <taxon>Hyphomicrobiales</taxon>
        <taxon>Hyphomicrobiaceae</taxon>
        <taxon>Hyphomicrobium</taxon>
    </lineage>
</organism>
<evidence type="ECO:0000256" key="2">
    <source>
        <dbReference type="ARBA" id="ARBA00022630"/>
    </source>
</evidence>
<keyword evidence="3" id="KW-0274">FAD</keyword>
<keyword evidence="4" id="KW-0560">Oxidoreductase</keyword>
<sequence length="414" mass="44993">MSVLQLDPLANENAETALAHARKGQPGPVLIVGAGIGGLAASLALARRGIASHVLERRPAFNEDGAGIQIGPNGTRILRQLGVVDALRPHVGVPEALSVRDGSTGNELARLPLGRWLAMRHGAPYWVAHRRDLHAALLQAVRTEPLVALSMGFDASEVATRDGLVAVAADSRQAWTGRALIAADGIWSPLRSLLFKEAKPTFCGKSASRSIVPLDTLPEEFHRPETTIWLFPDAHVVHYPVSGGTELAVVVVLDDGHESSDWSAPVPPAWIQQSMPECAEALQTLILGASTWRRWSLHTMPVPQRWAQGPIALLGDAAHPVLPFLAQGGVMALEDAAVLADALHRNPDQVPLALQQYQRRRRARVMRVAKASRRNGSIYHLQGLAAQARNLVLRKLPAQRLMARYDWLYGWRAD</sequence>
<dbReference type="SUPFAM" id="SSF54373">
    <property type="entry name" value="FAD-linked reductases, C-terminal domain"/>
    <property type="match status" value="1"/>
</dbReference>
<evidence type="ECO:0000313" key="7">
    <source>
        <dbReference type="EMBL" id="MTD95420.1"/>
    </source>
</evidence>
<keyword evidence="5" id="KW-0503">Monooxygenase</keyword>